<dbReference type="EMBL" id="NPBY01000150">
    <property type="protein sequence ID" value="PAD71140.1"/>
    <property type="molecule type" value="Genomic_DNA"/>
</dbReference>
<feature type="non-terminal residue" evidence="2">
    <location>
        <position position="107"/>
    </location>
</feature>
<evidence type="ECO:0000256" key="1">
    <source>
        <dbReference type="SAM" id="Phobius"/>
    </source>
</evidence>
<reference evidence="2 3" key="1">
    <citation type="submission" date="2017-07" db="EMBL/GenBank/DDBJ databases">
        <title>Isolation and whole genome analysis of endospore-forming bacteria from heroin.</title>
        <authorList>
            <person name="Kalinowski J."/>
            <person name="Ahrens B."/>
            <person name="Al-Dilaimi A."/>
            <person name="Winkler A."/>
            <person name="Wibberg D."/>
            <person name="Schleenbecker U."/>
            <person name="Ruckert C."/>
            <person name="Wolfel R."/>
            <person name="Grass G."/>
        </authorList>
    </citation>
    <scope>NUCLEOTIDE SEQUENCE [LARGE SCALE GENOMIC DNA]</scope>
    <source>
        <strain evidence="2 3">7537-G1</strain>
    </source>
</reference>
<name>A0A268EDH2_9BACL</name>
<proteinExistence type="predicted"/>
<dbReference type="AlphaFoldDB" id="A0A268EDH2"/>
<evidence type="ECO:0000313" key="3">
    <source>
        <dbReference type="Proteomes" id="UP000215596"/>
    </source>
</evidence>
<feature type="transmembrane region" description="Helical" evidence="1">
    <location>
        <begin position="33"/>
        <end position="54"/>
    </location>
</feature>
<evidence type="ECO:0008006" key="4">
    <source>
        <dbReference type="Google" id="ProtNLM"/>
    </source>
</evidence>
<accession>A0A268EDH2</accession>
<keyword evidence="1" id="KW-1133">Transmembrane helix</keyword>
<feature type="non-terminal residue" evidence="2">
    <location>
        <position position="1"/>
    </location>
</feature>
<evidence type="ECO:0000313" key="2">
    <source>
        <dbReference type="EMBL" id="PAD71140.1"/>
    </source>
</evidence>
<keyword evidence="1" id="KW-0472">Membrane</keyword>
<gene>
    <name evidence="2" type="ORF">CHH67_25780</name>
</gene>
<feature type="transmembrane region" description="Helical" evidence="1">
    <location>
        <begin position="6"/>
        <end position="26"/>
    </location>
</feature>
<dbReference type="Proteomes" id="UP000215596">
    <property type="component" value="Unassembled WGS sequence"/>
</dbReference>
<comment type="caution">
    <text evidence="2">The sequence shown here is derived from an EMBL/GenBank/DDBJ whole genome shotgun (WGS) entry which is preliminary data.</text>
</comment>
<feature type="transmembrane region" description="Helical" evidence="1">
    <location>
        <begin position="60"/>
        <end position="79"/>
    </location>
</feature>
<keyword evidence="1" id="KW-0812">Transmembrane</keyword>
<sequence>VLTQVAFAILSLVLFTTILTLIYSIFSFKLLMLTVIIVILSIPLAFATLTIALIPVQVSSISTILNILIYPVFLVAINVDIESSVFLELFNPFKFLYEISLNMGSLV</sequence>
<dbReference type="RefSeq" id="WP_218832092.1">
    <property type="nucleotide sequence ID" value="NZ_NPBY01000150.1"/>
</dbReference>
<protein>
    <recommendedName>
        <fullName evidence="4">ABC transporter permease</fullName>
    </recommendedName>
</protein>
<organism evidence="2 3">
    <name type="scientific">Paenibacillus campinasensis</name>
    <dbReference type="NCBI Taxonomy" id="66347"/>
    <lineage>
        <taxon>Bacteria</taxon>
        <taxon>Bacillati</taxon>
        <taxon>Bacillota</taxon>
        <taxon>Bacilli</taxon>
        <taxon>Bacillales</taxon>
        <taxon>Paenibacillaceae</taxon>
        <taxon>Paenibacillus</taxon>
    </lineage>
</organism>